<feature type="region of interest" description="Disordered" evidence="1">
    <location>
        <begin position="7"/>
        <end position="26"/>
    </location>
</feature>
<evidence type="ECO:0000313" key="3">
    <source>
        <dbReference type="WBParaSite" id="sdigi.contig574.g9068.t1"/>
    </source>
</evidence>
<organism evidence="2 3">
    <name type="scientific">Setaria digitata</name>
    <dbReference type="NCBI Taxonomy" id="48799"/>
    <lineage>
        <taxon>Eukaryota</taxon>
        <taxon>Metazoa</taxon>
        <taxon>Ecdysozoa</taxon>
        <taxon>Nematoda</taxon>
        <taxon>Chromadorea</taxon>
        <taxon>Rhabditida</taxon>
        <taxon>Spirurina</taxon>
        <taxon>Spiruromorpha</taxon>
        <taxon>Filarioidea</taxon>
        <taxon>Setariidae</taxon>
        <taxon>Setaria</taxon>
    </lineage>
</organism>
<proteinExistence type="predicted"/>
<dbReference type="WBParaSite" id="sdigi.contig574.g9068.t1">
    <property type="protein sequence ID" value="sdigi.contig574.g9068.t1"/>
    <property type="gene ID" value="sdigi.contig574.g9068"/>
</dbReference>
<name>A0A915PY35_9BILA</name>
<evidence type="ECO:0000256" key="1">
    <source>
        <dbReference type="SAM" id="MobiDB-lite"/>
    </source>
</evidence>
<evidence type="ECO:0000313" key="2">
    <source>
        <dbReference type="Proteomes" id="UP000887581"/>
    </source>
</evidence>
<dbReference type="AlphaFoldDB" id="A0A915PY35"/>
<keyword evidence="2" id="KW-1185">Reference proteome</keyword>
<sequence>MCIEAYKDGSLRNGETSGEEKVKEQPITGREQWVTQENGRNAVVSRHQLPSRPSAHLDTGGSNFDRFILSESRNDNPVLDSIIGKFSRRGLDWSSGNLRLVNMQGNSLLGSDLIVHDRSVEIPLKHWLNTFNSILKPNVNYK</sequence>
<dbReference type="Proteomes" id="UP000887581">
    <property type="component" value="Unplaced"/>
</dbReference>
<accession>A0A915PY35</accession>
<reference evidence="3" key="1">
    <citation type="submission" date="2022-11" db="UniProtKB">
        <authorList>
            <consortium name="WormBaseParasite"/>
        </authorList>
    </citation>
    <scope>IDENTIFICATION</scope>
</reference>
<protein>
    <submittedName>
        <fullName evidence="3">Uncharacterized protein</fullName>
    </submittedName>
</protein>